<dbReference type="AlphaFoldDB" id="A0A453AT12"/>
<name>A0A453AT12_AEGTS</name>
<dbReference type="EnsemblPlants" id="AET2Gv20254200.23">
    <property type="protein sequence ID" value="AET2Gv20254200.23"/>
    <property type="gene ID" value="AET2Gv20254200"/>
</dbReference>
<protein>
    <submittedName>
        <fullName evidence="1">Uncharacterized protein</fullName>
    </submittedName>
</protein>
<reference evidence="2" key="1">
    <citation type="journal article" date="2014" name="Science">
        <title>Ancient hybridizations among the ancestral genomes of bread wheat.</title>
        <authorList>
            <consortium name="International Wheat Genome Sequencing Consortium,"/>
            <person name="Marcussen T."/>
            <person name="Sandve S.R."/>
            <person name="Heier L."/>
            <person name="Spannagl M."/>
            <person name="Pfeifer M."/>
            <person name="Jakobsen K.S."/>
            <person name="Wulff B.B."/>
            <person name="Steuernagel B."/>
            <person name="Mayer K.F."/>
            <person name="Olsen O.A."/>
        </authorList>
    </citation>
    <scope>NUCLEOTIDE SEQUENCE [LARGE SCALE GENOMIC DNA]</scope>
    <source>
        <strain evidence="2">cv. AL8/78</strain>
    </source>
</reference>
<reference evidence="2" key="2">
    <citation type="journal article" date="2017" name="Nat. Plants">
        <title>The Aegilops tauschii genome reveals multiple impacts of transposons.</title>
        <authorList>
            <person name="Zhao G."/>
            <person name="Zou C."/>
            <person name="Li K."/>
            <person name="Wang K."/>
            <person name="Li T."/>
            <person name="Gao L."/>
            <person name="Zhang X."/>
            <person name="Wang H."/>
            <person name="Yang Z."/>
            <person name="Liu X."/>
            <person name="Jiang W."/>
            <person name="Mao L."/>
            <person name="Kong X."/>
            <person name="Jiao Y."/>
            <person name="Jia J."/>
        </authorList>
    </citation>
    <scope>NUCLEOTIDE SEQUENCE [LARGE SCALE GENOMIC DNA]</scope>
    <source>
        <strain evidence="2">cv. AL8/78</strain>
    </source>
</reference>
<organism evidence="1 2">
    <name type="scientific">Aegilops tauschii subsp. strangulata</name>
    <name type="common">Goatgrass</name>
    <dbReference type="NCBI Taxonomy" id="200361"/>
    <lineage>
        <taxon>Eukaryota</taxon>
        <taxon>Viridiplantae</taxon>
        <taxon>Streptophyta</taxon>
        <taxon>Embryophyta</taxon>
        <taxon>Tracheophyta</taxon>
        <taxon>Spermatophyta</taxon>
        <taxon>Magnoliopsida</taxon>
        <taxon>Liliopsida</taxon>
        <taxon>Poales</taxon>
        <taxon>Poaceae</taxon>
        <taxon>BOP clade</taxon>
        <taxon>Pooideae</taxon>
        <taxon>Triticodae</taxon>
        <taxon>Triticeae</taxon>
        <taxon>Triticinae</taxon>
        <taxon>Aegilops</taxon>
    </lineage>
</organism>
<dbReference type="Proteomes" id="UP000015105">
    <property type="component" value="Chromosome 2D"/>
</dbReference>
<reference evidence="1" key="4">
    <citation type="submission" date="2019-03" db="UniProtKB">
        <authorList>
            <consortium name="EnsemblPlants"/>
        </authorList>
    </citation>
    <scope>IDENTIFICATION</scope>
</reference>
<reference evidence="1" key="3">
    <citation type="journal article" date="2017" name="Nature">
        <title>Genome sequence of the progenitor of the wheat D genome Aegilops tauschii.</title>
        <authorList>
            <person name="Luo M.C."/>
            <person name="Gu Y.Q."/>
            <person name="Puiu D."/>
            <person name="Wang H."/>
            <person name="Twardziok S.O."/>
            <person name="Deal K.R."/>
            <person name="Huo N."/>
            <person name="Zhu T."/>
            <person name="Wang L."/>
            <person name="Wang Y."/>
            <person name="McGuire P.E."/>
            <person name="Liu S."/>
            <person name="Long H."/>
            <person name="Ramasamy R.K."/>
            <person name="Rodriguez J.C."/>
            <person name="Van S.L."/>
            <person name="Yuan L."/>
            <person name="Wang Z."/>
            <person name="Xia Z."/>
            <person name="Xiao L."/>
            <person name="Anderson O.D."/>
            <person name="Ouyang S."/>
            <person name="Liang Y."/>
            <person name="Zimin A.V."/>
            <person name="Pertea G."/>
            <person name="Qi P."/>
            <person name="Bennetzen J.L."/>
            <person name="Dai X."/>
            <person name="Dawson M.W."/>
            <person name="Muller H.G."/>
            <person name="Kugler K."/>
            <person name="Rivarola-Duarte L."/>
            <person name="Spannagl M."/>
            <person name="Mayer K.F.X."/>
            <person name="Lu F.H."/>
            <person name="Bevan M.W."/>
            <person name="Leroy P."/>
            <person name="Li P."/>
            <person name="You F.M."/>
            <person name="Sun Q."/>
            <person name="Liu Z."/>
            <person name="Lyons E."/>
            <person name="Wicker T."/>
            <person name="Salzberg S.L."/>
            <person name="Devos K.M."/>
            <person name="Dvorak J."/>
        </authorList>
    </citation>
    <scope>NUCLEOTIDE SEQUENCE [LARGE SCALE GENOMIC DNA]</scope>
    <source>
        <strain evidence="1">cv. AL8/78</strain>
    </source>
</reference>
<sequence length="135" mass="15686">MSYEYYIMLKQWELVLFLLTIQWLTFIHIISNHQAGKSTACSSYSRLFLQLALSYVSDLVHSPCKQDGDRDEALPTVVEHEAFPFSRPPSYTHRCRTRLTPVDLTFHFKCPPVLLTSFQCKCNPAMQWSNSCQHP</sequence>
<keyword evidence="2" id="KW-1185">Reference proteome</keyword>
<evidence type="ECO:0000313" key="2">
    <source>
        <dbReference type="Proteomes" id="UP000015105"/>
    </source>
</evidence>
<accession>A0A453AT12</accession>
<dbReference type="Gramene" id="AET2Gv20254200.23">
    <property type="protein sequence ID" value="AET2Gv20254200.23"/>
    <property type="gene ID" value="AET2Gv20254200"/>
</dbReference>
<reference evidence="1" key="5">
    <citation type="journal article" date="2021" name="G3 (Bethesda)">
        <title>Aegilops tauschii genome assembly Aet v5.0 features greater sequence contiguity and improved annotation.</title>
        <authorList>
            <person name="Wang L."/>
            <person name="Zhu T."/>
            <person name="Rodriguez J.C."/>
            <person name="Deal K.R."/>
            <person name="Dubcovsky J."/>
            <person name="McGuire P.E."/>
            <person name="Lux T."/>
            <person name="Spannagl M."/>
            <person name="Mayer K.F.X."/>
            <person name="Baldrich P."/>
            <person name="Meyers B.C."/>
            <person name="Huo N."/>
            <person name="Gu Y.Q."/>
            <person name="Zhou H."/>
            <person name="Devos K.M."/>
            <person name="Bennetzen J.L."/>
            <person name="Unver T."/>
            <person name="Budak H."/>
            <person name="Gulick P.J."/>
            <person name="Galiba G."/>
            <person name="Kalapos B."/>
            <person name="Nelson D.R."/>
            <person name="Li P."/>
            <person name="You F.M."/>
            <person name="Luo M.C."/>
            <person name="Dvorak J."/>
        </authorList>
    </citation>
    <scope>NUCLEOTIDE SEQUENCE [LARGE SCALE GENOMIC DNA]</scope>
    <source>
        <strain evidence="1">cv. AL8/78</strain>
    </source>
</reference>
<evidence type="ECO:0000313" key="1">
    <source>
        <dbReference type="EnsemblPlants" id="AET2Gv20254200.23"/>
    </source>
</evidence>
<proteinExistence type="predicted"/>